<dbReference type="GO" id="GO:0005783">
    <property type="term" value="C:endoplasmic reticulum"/>
    <property type="evidence" value="ECO:0007669"/>
    <property type="project" value="TreeGrafter"/>
</dbReference>
<proteinExistence type="predicted"/>
<dbReference type="GeneID" id="25916328"/>
<dbReference type="GO" id="GO:0051082">
    <property type="term" value="F:unfolded protein binding"/>
    <property type="evidence" value="ECO:0007669"/>
    <property type="project" value="TreeGrafter"/>
</dbReference>
<dbReference type="EMBL" id="KQ248416">
    <property type="protein sequence ID" value="KNC71633.1"/>
    <property type="molecule type" value="Genomic_DNA"/>
</dbReference>
<dbReference type="GO" id="GO:0018279">
    <property type="term" value="P:protein N-linked glycosylation via asparagine"/>
    <property type="evidence" value="ECO:0007669"/>
    <property type="project" value="TreeGrafter"/>
</dbReference>
<gene>
    <name evidence="1" type="ORF">SARC_15824</name>
</gene>
<evidence type="ECO:0000313" key="2">
    <source>
        <dbReference type="Proteomes" id="UP000054560"/>
    </source>
</evidence>
<organism evidence="1 2">
    <name type="scientific">Sphaeroforma arctica JP610</name>
    <dbReference type="NCBI Taxonomy" id="667725"/>
    <lineage>
        <taxon>Eukaryota</taxon>
        <taxon>Ichthyosporea</taxon>
        <taxon>Ichthyophonida</taxon>
        <taxon>Sphaeroforma</taxon>
    </lineage>
</organism>
<dbReference type="RefSeq" id="XP_014145535.1">
    <property type="nucleotide sequence ID" value="XM_014290060.1"/>
</dbReference>
<dbReference type="PANTHER" id="PTHR11226:SF0">
    <property type="entry name" value="UDP-GLUCOSE:GLYCOPROTEIN GLUCOSYLTRANSFERASE"/>
    <property type="match status" value="1"/>
</dbReference>
<dbReference type="eggNOG" id="KOG1879">
    <property type="taxonomic scope" value="Eukaryota"/>
</dbReference>
<dbReference type="InterPro" id="IPR009448">
    <property type="entry name" value="UDP-g_GGtrans"/>
</dbReference>
<dbReference type="STRING" id="667725.A0A0L0F654"/>
<dbReference type="Proteomes" id="UP000054560">
    <property type="component" value="Unassembled WGS sequence"/>
</dbReference>
<dbReference type="Pfam" id="PF06427">
    <property type="entry name" value="UDP-g_GGTase"/>
    <property type="match status" value="1"/>
</dbReference>
<dbReference type="GO" id="GO:0036503">
    <property type="term" value="P:ERAD pathway"/>
    <property type="evidence" value="ECO:0007669"/>
    <property type="project" value="TreeGrafter"/>
</dbReference>
<dbReference type="AlphaFoldDB" id="A0A0L0F654"/>
<accession>A0A0L0F654</accession>
<sequence>MGVDPPSSWSVMAHKALYDLDNLHLASVTHDAVVATYAITSILLEGHCYDGNQPPQGLQFDLGTAFVPHVTDSLVMNNLGYFQ</sequence>
<name>A0A0L0F654_9EUKA</name>
<dbReference type="OrthoDB" id="27683at2759"/>
<protein>
    <submittedName>
        <fullName evidence="1">Uncharacterized protein</fullName>
    </submittedName>
</protein>
<evidence type="ECO:0000313" key="1">
    <source>
        <dbReference type="EMBL" id="KNC71633.1"/>
    </source>
</evidence>
<dbReference type="PANTHER" id="PTHR11226">
    <property type="entry name" value="UDP-GLUCOSE GLYCOPROTEIN:GLUCOSYLTRANSFERASE"/>
    <property type="match status" value="1"/>
</dbReference>
<dbReference type="GO" id="GO:0003980">
    <property type="term" value="F:UDP-glucose:glycoprotein glucosyltransferase activity"/>
    <property type="evidence" value="ECO:0007669"/>
    <property type="project" value="InterPro"/>
</dbReference>
<keyword evidence="2" id="KW-1185">Reference proteome</keyword>
<feature type="non-terminal residue" evidence="1">
    <location>
        <position position="83"/>
    </location>
</feature>
<reference evidence="1 2" key="1">
    <citation type="submission" date="2011-02" db="EMBL/GenBank/DDBJ databases">
        <title>The Genome Sequence of Sphaeroforma arctica JP610.</title>
        <authorList>
            <consortium name="The Broad Institute Genome Sequencing Platform"/>
            <person name="Russ C."/>
            <person name="Cuomo C."/>
            <person name="Young S.K."/>
            <person name="Zeng Q."/>
            <person name="Gargeya S."/>
            <person name="Alvarado L."/>
            <person name="Berlin A."/>
            <person name="Chapman S.B."/>
            <person name="Chen Z."/>
            <person name="Freedman E."/>
            <person name="Gellesch M."/>
            <person name="Goldberg J."/>
            <person name="Griggs A."/>
            <person name="Gujja S."/>
            <person name="Heilman E."/>
            <person name="Heiman D."/>
            <person name="Howarth C."/>
            <person name="Mehta T."/>
            <person name="Neiman D."/>
            <person name="Pearson M."/>
            <person name="Roberts A."/>
            <person name="Saif S."/>
            <person name="Shea T."/>
            <person name="Shenoy N."/>
            <person name="Sisk P."/>
            <person name="Stolte C."/>
            <person name="Sykes S."/>
            <person name="White J."/>
            <person name="Yandava C."/>
            <person name="Burger G."/>
            <person name="Gray M.W."/>
            <person name="Holland P.W.H."/>
            <person name="King N."/>
            <person name="Lang F.B.F."/>
            <person name="Roger A.J."/>
            <person name="Ruiz-Trillo I."/>
            <person name="Haas B."/>
            <person name="Nusbaum C."/>
            <person name="Birren B."/>
        </authorList>
    </citation>
    <scope>NUCLEOTIDE SEQUENCE [LARGE SCALE GENOMIC DNA]</scope>
    <source>
        <strain evidence="1 2">JP610</strain>
    </source>
</reference>